<name>A0A6B9XQC0_PICSI</name>
<keyword evidence="1" id="KW-0496">Mitochondrion</keyword>
<geneLocation type="mitochondrion" evidence="1"/>
<organism evidence="1">
    <name type="scientific">Picea sitchensis</name>
    <name type="common">Sitka spruce</name>
    <name type="synonym">Pinus sitchensis</name>
    <dbReference type="NCBI Taxonomy" id="3332"/>
    <lineage>
        <taxon>Eukaryota</taxon>
        <taxon>Viridiplantae</taxon>
        <taxon>Streptophyta</taxon>
        <taxon>Embryophyta</taxon>
        <taxon>Tracheophyta</taxon>
        <taxon>Spermatophyta</taxon>
        <taxon>Pinopsida</taxon>
        <taxon>Pinidae</taxon>
        <taxon>Conifers I</taxon>
        <taxon>Pinales</taxon>
        <taxon>Pinaceae</taxon>
        <taxon>Picea</taxon>
    </lineage>
</organism>
<reference evidence="1" key="1">
    <citation type="submission" date="2019-03" db="EMBL/GenBank/DDBJ databases">
        <title>Largest Complete Mitochondrial Genome of a Gymnosperm, Sitka Spruce (Picea sitchensis), Indicates Complex Physical Structure.</title>
        <authorList>
            <person name="Jackman S.D."/>
            <person name="Coombe L."/>
            <person name="Warren R."/>
            <person name="Kirk H."/>
            <person name="Trinh E."/>
            <person name="McLeod T."/>
            <person name="Pleasance S."/>
            <person name="Pandoh P."/>
            <person name="Zhao Y."/>
            <person name="Coope R."/>
            <person name="Bousquet J."/>
            <person name="Bohlmann J.C."/>
            <person name="Jones S.J.M."/>
            <person name="Birol I."/>
        </authorList>
    </citation>
    <scope>NUCLEOTIDE SEQUENCE</scope>
    <source>
        <strain evidence="1">Q903</strain>
    </source>
</reference>
<gene>
    <name evidence="1" type="primary">orf03774</name>
    <name evidence="1" type="ORF">Q903MT_gene3751</name>
</gene>
<proteinExistence type="predicted"/>
<sequence length="29" mass="3277">MVLLIQVLLQDQLPLVLTLLLVLRLDGMC</sequence>
<dbReference type="AlphaFoldDB" id="A0A6B9XQC0"/>
<accession>A0A6B9XQC0</accession>
<dbReference type="EMBL" id="MK697699">
    <property type="protein sequence ID" value="QHR89729.1"/>
    <property type="molecule type" value="Genomic_DNA"/>
</dbReference>
<protein>
    <submittedName>
        <fullName evidence="1">Uncharacterized protein</fullName>
    </submittedName>
</protein>
<evidence type="ECO:0000313" key="1">
    <source>
        <dbReference type="EMBL" id="QHR89729.1"/>
    </source>
</evidence>